<dbReference type="EMBL" id="BAAAQX010000044">
    <property type="protein sequence ID" value="GAA2214806.1"/>
    <property type="molecule type" value="Genomic_DNA"/>
</dbReference>
<reference evidence="2" key="1">
    <citation type="journal article" date="2019" name="Int. J. Syst. Evol. Microbiol.">
        <title>The Global Catalogue of Microorganisms (GCM) 10K type strain sequencing project: providing services to taxonomists for standard genome sequencing and annotation.</title>
        <authorList>
            <consortium name="The Broad Institute Genomics Platform"/>
            <consortium name="The Broad Institute Genome Sequencing Center for Infectious Disease"/>
            <person name="Wu L."/>
            <person name="Ma J."/>
        </authorList>
    </citation>
    <scope>NUCLEOTIDE SEQUENCE [LARGE SCALE GENOMIC DNA]</scope>
    <source>
        <strain evidence="2">JCM 16114</strain>
    </source>
</reference>
<evidence type="ECO:0000313" key="2">
    <source>
        <dbReference type="Proteomes" id="UP001499843"/>
    </source>
</evidence>
<sequence length="165" mass="17001">MQGHGEHVLVGDGGAADGLAAGAGGFVAFQGAVADVLAFHPRQGGEHGEHHARGVVGALQLAGEELQADVDRLQLLGEGGQVEAAAEPLVLVHHEGDRHARRARFPGQGDGLPSPGRTVARVEIFSAKTRVTPAALSTSSWVSRDWRTVEARAYPIRACPAGAAG</sequence>
<keyword evidence="2" id="KW-1185">Reference proteome</keyword>
<gene>
    <name evidence="1" type="ORF">GCM10009850_102720</name>
</gene>
<proteinExistence type="predicted"/>
<dbReference type="Proteomes" id="UP001499843">
    <property type="component" value="Unassembled WGS sequence"/>
</dbReference>
<name>A0ABP5PX90_9ACTN</name>
<organism evidence="1 2">
    <name type="scientific">Nonomuraea monospora</name>
    <dbReference type="NCBI Taxonomy" id="568818"/>
    <lineage>
        <taxon>Bacteria</taxon>
        <taxon>Bacillati</taxon>
        <taxon>Actinomycetota</taxon>
        <taxon>Actinomycetes</taxon>
        <taxon>Streptosporangiales</taxon>
        <taxon>Streptosporangiaceae</taxon>
        <taxon>Nonomuraea</taxon>
    </lineage>
</organism>
<protein>
    <submittedName>
        <fullName evidence="1">Uncharacterized protein</fullName>
    </submittedName>
</protein>
<comment type="caution">
    <text evidence="1">The sequence shown here is derived from an EMBL/GenBank/DDBJ whole genome shotgun (WGS) entry which is preliminary data.</text>
</comment>
<evidence type="ECO:0000313" key="1">
    <source>
        <dbReference type="EMBL" id="GAA2214806.1"/>
    </source>
</evidence>
<accession>A0ABP5PX90</accession>